<gene>
    <name evidence="2" type="ORF">IEQ44_01735</name>
</gene>
<dbReference type="SUPFAM" id="SSF53756">
    <property type="entry name" value="UDP-Glycosyltransferase/glycogen phosphorylase"/>
    <property type="match status" value="1"/>
</dbReference>
<name>A0ABR9RPQ0_9ACTN</name>
<sequence length="741" mass="80972">MARDAADLLLSSPLFDAEWYALRTGAEGDRAALVRHYLDTPLESRVSPHPLFDPEWFREQSPLDLRGKDPFLVYLRRRLFGTPTHPAFSTVHYRRTVPGAKEHPHGPIGHYVEVGAAEGVPGHRFLPVDAEGRGPDLRAWHLDRHRELLRLRSARPDDAVTPRAPAARSADVVSVVVPVPPGSGTWRDAWETVTPLVEAGAAERELQVLVVDGGVAADDAVRLDVLGLRHPEVEVWHGPVDGSGSTPAEALSRWAPQILARARGTVSVLLDHGVSVRGAWVTPLVEALGAQDVRAVQPVVLGRDGTVLSAGRVRPRGQAAYSFLAGLPLEDARGVERHDFSGLEACVALRTDDVAELLRSGAPDVTPTTAGGRWMVTPDSVVVRRRGGAGLALEGGRTVSGPEEAELWAAHGFDAVAPPSRLRRLRLEVDEPSPRLRWAIKNPAPAGAVGERWGDTHFASSLAAALRRVGQEVVVDRREAFDRPTAEHDDVDLLLRGLQPLRPVPDRVTLAWVISHPEALDEAEARAYDRVLAASVTWAEEHTRRWGTPVEPLLQATDPGLFHPDSALPDTGERVLFVGSARGEYRPMVRDAVTHGVPLALYGTGWAERVPPGVLRGEYVANTELSAAYRSAGVVLNDHWEDMRREGFLSNRLFDAVASGARVLTDDVAGLRDLFGRSVQVVRTPDDLVRLSTLADPDEVFGDDAERRRVAERVRREHSFDARARRLVEVAVEARLRRIGA</sequence>
<protein>
    <submittedName>
        <fullName evidence="2">Glycosyltransferase</fullName>
    </submittedName>
</protein>
<evidence type="ECO:0000313" key="3">
    <source>
        <dbReference type="Proteomes" id="UP000756387"/>
    </source>
</evidence>
<proteinExistence type="predicted"/>
<evidence type="ECO:0000259" key="1">
    <source>
        <dbReference type="Pfam" id="PF13524"/>
    </source>
</evidence>
<accession>A0ABR9RPQ0</accession>
<dbReference type="EMBL" id="JADCSA010000001">
    <property type="protein sequence ID" value="MBE7323375.1"/>
    <property type="molecule type" value="Genomic_DNA"/>
</dbReference>
<keyword evidence="3" id="KW-1185">Reference proteome</keyword>
<dbReference type="RefSeq" id="WP_193636674.1">
    <property type="nucleotide sequence ID" value="NZ_JADCSA010000001.1"/>
</dbReference>
<dbReference type="Pfam" id="PF13524">
    <property type="entry name" value="Glyco_trans_1_2"/>
    <property type="match status" value="1"/>
</dbReference>
<reference evidence="2 3" key="1">
    <citation type="submission" date="2020-10" db="EMBL/GenBank/DDBJ databases">
        <title>Nocardioides sp. isolated from sludge.</title>
        <authorList>
            <person name="Zhang X."/>
        </authorList>
    </citation>
    <scope>NUCLEOTIDE SEQUENCE [LARGE SCALE GENOMIC DNA]</scope>
    <source>
        <strain evidence="2 3">Y6</strain>
    </source>
</reference>
<evidence type="ECO:0000313" key="2">
    <source>
        <dbReference type="EMBL" id="MBE7323375.1"/>
    </source>
</evidence>
<organism evidence="2 3">
    <name type="scientific">Nocardioides malaquae</name>
    <dbReference type="NCBI Taxonomy" id="2773426"/>
    <lineage>
        <taxon>Bacteria</taxon>
        <taxon>Bacillati</taxon>
        <taxon>Actinomycetota</taxon>
        <taxon>Actinomycetes</taxon>
        <taxon>Propionibacteriales</taxon>
        <taxon>Nocardioidaceae</taxon>
        <taxon>Nocardioides</taxon>
    </lineage>
</organism>
<dbReference type="InterPro" id="IPR055259">
    <property type="entry name" value="YkvP/CgeB_Glyco_trans-like"/>
</dbReference>
<dbReference type="Proteomes" id="UP000756387">
    <property type="component" value="Unassembled WGS sequence"/>
</dbReference>
<comment type="caution">
    <text evidence="2">The sequence shown here is derived from an EMBL/GenBank/DDBJ whole genome shotgun (WGS) entry which is preliminary data.</text>
</comment>
<feature type="domain" description="Spore protein YkvP/CgeB glycosyl transferase-like" evidence="1">
    <location>
        <begin position="590"/>
        <end position="728"/>
    </location>
</feature>